<accession>A0A5N7A7K0</accession>
<reference evidence="1 2" key="1">
    <citation type="submission" date="2019-04" db="EMBL/GenBank/DDBJ databases">
        <title>Friends and foes A comparative genomics studyof 23 Aspergillus species from section Flavi.</title>
        <authorList>
            <consortium name="DOE Joint Genome Institute"/>
            <person name="Kjaerbolling I."/>
            <person name="Vesth T."/>
            <person name="Frisvad J.C."/>
            <person name="Nybo J.L."/>
            <person name="Theobald S."/>
            <person name="Kildgaard S."/>
            <person name="Isbrandt T."/>
            <person name="Kuo A."/>
            <person name="Sato A."/>
            <person name="Lyhne E.K."/>
            <person name="Kogle M.E."/>
            <person name="Wiebenga A."/>
            <person name="Kun R.S."/>
            <person name="Lubbers R.J."/>
            <person name="Makela M.R."/>
            <person name="Barry K."/>
            <person name="Chovatia M."/>
            <person name="Clum A."/>
            <person name="Daum C."/>
            <person name="Haridas S."/>
            <person name="He G."/>
            <person name="LaButti K."/>
            <person name="Lipzen A."/>
            <person name="Mondo S."/>
            <person name="Riley R."/>
            <person name="Salamov A."/>
            <person name="Simmons B.A."/>
            <person name="Magnuson J.K."/>
            <person name="Henrissat B."/>
            <person name="Mortensen U.H."/>
            <person name="Larsen T.O."/>
            <person name="Devries R.P."/>
            <person name="Grigoriev I.V."/>
            <person name="Machida M."/>
            <person name="Baker S.E."/>
            <person name="Andersen M.R."/>
        </authorList>
    </citation>
    <scope>NUCLEOTIDE SEQUENCE [LARGE SCALE GENOMIC DNA]</scope>
    <source>
        <strain evidence="1 2">CBS 763.97</strain>
    </source>
</reference>
<dbReference type="RefSeq" id="XP_031927601.1">
    <property type="nucleotide sequence ID" value="XM_032075821.1"/>
</dbReference>
<evidence type="ECO:0000313" key="2">
    <source>
        <dbReference type="Proteomes" id="UP000326268"/>
    </source>
</evidence>
<evidence type="ECO:0000313" key="1">
    <source>
        <dbReference type="EMBL" id="KAE8364520.1"/>
    </source>
</evidence>
<protein>
    <submittedName>
        <fullName evidence="1">Uncharacterized protein</fullName>
    </submittedName>
</protein>
<proteinExistence type="predicted"/>
<name>A0A5N7A7K0_9EURO</name>
<keyword evidence="2" id="KW-1185">Reference proteome</keyword>
<organism evidence="1 2">
    <name type="scientific">Aspergillus caelatus</name>
    <dbReference type="NCBI Taxonomy" id="61420"/>
    <lineage>
        <taxon>Eukaryota</taxon>
        <taxon>Fungi</taxon>
        <taxon>Dikarya</taxon>
        <taxon>Ascomycota</taxon>
        <taxon>Pezizomycotina</taxon>
        <taxon>Eurotiomycetes</taxon>
        <taxon>Eurotiomycetidae</taxon>
        <taxon>Eurotiales</taxon>
        <taxon>Aspergillaceae</taxon>
        <taxon>Aspergillus</taxon>
        <taxon>Aspergillus subgen. Circumdati</taxon>
    </lineage>
</organism>
<gene>
    <name evidence="1" type="ORF">BDV27DRAFT_172283</name>
</gene>
<sequence>MGAGGFSISPEIHFRPIVSTESPVFCLLWETEKYLKSEIIGPEIESAQKKLLGLFEEGKGTHLDTLPNGNTILHVSLLEFLLPNNEQSTLDICSDLLNSGGHMTHQALDLRHHPDTFNSYYYMPGNDRWIDMIWEDYSIQLVWTLRDKRDLQDIDVPEELLPLINRSRNQLMSALEKGIDLQNWIGSYTQWLSGLALLLQYGYASTEDCLIRACEVGCEESVELLLNTSGYWIGPRVLETAGKHNNPAIMKLVLQVLAGRRKRLQLLAERYLPDRMVSQLGIKSGYLLNIHAYKVYKLLGEMSINVKNLVELYEWSVYDCIGINMKLADLLWNTGFRHLDESKYNMTCLMKLRSSSPPCSLNIFLGKANWFIAKGADLNRQRSGSSATALHMLGQDIGKMLRSMESVAKVTLEMTKLDKACKDLMCEVLADEIHDECYCPCSLDGCSGITRLLHGLFYGRPERNIEELLQRLAIMLDVLFPLLEPAVQERLIPCVLRFIACQRLEITHTCVHMTFGEKEIPTDEISEINDEEKDLILELEQLVAQFPSERPNSLFPASLMPWWMHINEVLSSRRAPSKEEINRILETGVVLYG</sequence>
<dbReference type="EMBL" id="ML737649">
    <property type="protein sequence ID" value="KAE8364520.1"/>
    <property type="molecule type" value="Genomic_DNA"/>
</dbReference>
<dbReference type="AlphaFoldDB" id="A0A5N7A7K0"/>
<dbReference type="Proteomes" id="UP000326268">
    <property type="component" value="Unassembled WGS sequence"/>
</dbReference>
<dbReference type="GeneID" id="43660267"/>
<dbReference type="OrthoDB" id="1577640at2759"/>